<dbReference type="InterPro" id="IPR003594">
    <property type="entry name" value="HATPase_dom"/>
</dbReference>
<evidence type="ECO:0000256" key="7">
    <source>
        <dbReference type="ARBA" id="ARBA00022840"/>
    </source>
</evidence>
<dbReference type="Gene3D" id="3.30.450.20">
    <property type="entry name" value="PAS domain"/>
    <property type="match status" value="1"/>
</dbReference>
<dbReference type="InterPro" id="IPR011495">
    <property type="entry name" value="Sig_transdc_His_kin_sub2_dim/P"/>
</dbReference>
<evidence type="ECO:0000256" key="4">
    <source>
        <dbReference type="ARBA" id="ARBA00022679"/>
    </source>
</evidence>
<evidence type="ECO:0000259" key="8">
    <source>
        <dbReference type="SMART" id="SM00387"/>
    </source>
</evidence>
<dbReference type="InterPro" id="IPR013767">
    <property type="entry name" value="PAS_fold"/>
</dbReference>
<dbReference type="PANTHER" id="PTHR41523">
    <property type="entry name" value="TWO-COMPONENT SYSTEM SENSOR PROTEIN"/>
    <property type="match status" value="1"/>
</dbReference>
<name>A0A0A7PTC0_9SPHN</name>
<dbReference type="GO" id="GO:0005524">
    <property type="term" value="F:ATP binding"/>
    <property type="evidence" value="ECO:0007669"/>
    <property type="project" value="UniProtKB-KW"/>
</dbReference>
<keyword evidence="6 9" id="KW-0418">Kinase</keyword>
<dbReference type="SUPFAM" id="SSF55785">
    <property type="entry name" value="PYP-like sensor domain (PAS domain)"/>
    <property type="match status" value="1"/>
</dbReference>
<dbReference type="NCBIfam" id="TIGR00229">
    <property type="entry name" value="sensory_box"/>
    <property type="match status" value="1"/>
</dbReference>
<dbReference type="PANTHER" id="PTHR41523:SF8">
    <property type="entry name" value="ETHYLENE RESPONSE SENSOR PROTEIN"/>
    <property type="match status" value="1"/>
</dbReference>
<dbReference type="HOGENOM" id="CLU_000445_114_57_5"/>
<dbReference type="CDD" id="cd00130">
    <property type="entry name" value="PAS"/>
    <property type="match status" value="1"/>
</dbReference>
<keyword evidence="3" id="KW-0597">Phosphoprotein</keyword>
<dbReference type="GO" id="GO:0004673">
    <property type="term" value="F:protein histidine kinase activity"/>
    <property type="evidence" value="ECO:0007669"/>
    <property type="project" value="UniProtKB-EC"/>
</dbReference>
<dbReference type="RefSeq" id="WP_052208731.1">
    <property type="nucleotide sequence ID" value="NZ_CP009122.1"/>
</dbReference>
<reference evidence="9 10" key="1">
    <citation type="journal article" date="2015" name="Int. J. Syst. Evol. Microbiol.">
        <title>Description of Sphingopyxis fribergensis sp. nov. - a soil bacterium with the ability to degrade styrene and phenylacetic acid.</title>
        <authorList>
            <person name="Oelschlagel M."/>
            <person name="Ruckert C."/>
            <person name="Kalinowski J."/>
            <person name="Schmidt G."/>
            <person name="Schlomann M."/>
            <person name="Tischler D."/>
        </authorList>
    </citation>
    <scope>NUCLEOTIDE SEQUENCE [LARGE SCALE GENOMIC DNA]</scope>
    <source>
        <strain evidence="9 10">Kp5.2</strain>
    </source>
</reference>
<gene>
    <name evidence="9" type="ORF">SKP52_22390</name>
</gene>
<dbReference type="GO" id="GO:0006355">
    <property type="term" value="P:regulation of DNA-templated transcription"/>
    <property type="evidence" value="ECO:0007669"/>
    <property type="project" value="InterPro"/>
</dbReference>
<protein>
    <recommendedName>
        <fullName evidence="2">histidine kinase</fullName>
        <ecNumber evidence="2">2.7.13.3</ecNumber>
    </recommendedName>
</protein>
<evidence type="ECO:0000256" key="3">
    <source>
        <dbReference type="ARBA" id="ARBA00022553"/>
    </source>
</evidence>
<dbReference type="Gene3D" id="3.30.565.10">
    <property type="entry name" value="Histidine kinase-like ATPase, C-terminal domain"/>
    <property type="match status" value="1"/>
</dbReference>
<dbReference type="Pfam" id="PF02518">
    <property type="entry name" value="HATPase_c"/>
    <property type="match status" value="1"/>
</dbReference>
<dbReference type="Proteomes" id="UP000030907">
    <property type="component" value="Chromosome"/>
</dbReference>
<keyword evidence="10" id="KW-1185">Reference proteome</keyword>
<keyword evidence="4" id="KW-0808">Transferase</keyword>
<evidence type="ECO:0000313" key="10">
    <source>
        <dbReference type="Proteomes" id="UP000030907"/>
    </source>
</evidence>
<dbReference type="SMART" id="SM00387">
    <property type="entry name" value="HATPase_c"/>
    <property type="match status" value="1"/>
</dbReference>
<dbReference type="InterPro" id="IPR035965">
    <property type="entry name" value="PAS-like_dom_sf"/>
</dbReference>
<comment type="catalytic activity">
    <reaction evidence="1">
        <text>ATP + protein L-histidine = ADP + protein N-phospho-L-histidine.</text>
        <dbReference type="EC" id="2.7.13.3"/>
    </reaction>
</comment>
<evidence type="ECO:0000313" key="9">
    <source>
        <dbReference type="EMBL" id="AJA11327.1"/>
    </source>
</evidence>
<dbReference type="InterPro" id="IPR036890">
    <property type="entry name" value="HATPase_C_sf"/>
</dbReference>
<dbReference type="KEGG" id="sphk:SKP52_22390"/>
<dbReference type="Pfam" id="PF07568">
    <property type="entry name" value="HisKA_2"/>
    <property type="match status" value="1"/>
</dbReference>
<evidence type="ECO:0000256" key="5">
    <source>
        <dbReference type="ARBA" id="ARBA00022741"/>
    </source>
</evidence>
<dbReference type="InterPro" id="IPR000014">
    <property type="entry name" value="PAS"/>
</dbReference>
<dbReference type="SUPFAM" id="SSF55874">
    <property type="entry name" value="ATPase domain of HSP90 chaperone/DNA topoisomerase II/histidine kinase"/>
    <property type="match status" value="1"/>
</dbReference>
<proteinExistence type="predicted"/>
<keyword evidence="5" id="KW-0547">Nucleotide-binding</keyword>
<dbReference type="EC" id="2.7.13.3" evidence="2"/>
<dbReference type="STRING" id="1515612.SKP52_22390"/>
<dbReference type="AlphaFoldDB" id="A0A0A7PTC0"/>
<accession>A0A0A7PTC0</accession>
<sequence>MAADNPPINLGRTLGLAMALASDAPLLLLDENLAIVAASDSFCAAFGIDPDTVTGRTIYDLDNQQWDLPRLHSLIDATLSGAAEVEAYEVDIETSLGGRRRLVLKAQRLEYGDGLNTRMMITVIDVTEVRKNEKRQKELVHDNAALLHEMQHRVANSLQIIASILMQSARKVQSSEARGHLSDAHQRVMSIATLQRHLAESEGGSVELEPYLAQLCASIGASMIYDREQLTLTTQVDAVSISGDVSVSMGLVVTELVINALKHAFPDGRPGHVVVGYAAKGGDWTLSVSDDGVGMDEDPERSAAGLGTRIVQALAKQLGAEIAVEDAAPGTRVSLTHTGQIARQVAANDKAESAAV</sequence>
<evidence type="ECO:0000256" key="6">
    <source>
        <dbReference type="ARBA" id="ARBA00022777"/>
    </source>
</evidence>
<dbReference type="OrthoDB" id="7297573at2"/>
<dbReference type="Pfam" id="PF00989">
    <property type="entry name" value="PAS"/>
    <property type="match status" value="1"/>
</dbReference>
<evidence type="ECO:0000256" key="2">
    <source>
        <dbReference type="ARBA" id="ARBA00012438"/>
    </source>
</evidence>
<keyword evidence="7" id="KW-0067">ATP-binding</keyword>
<feature type="domain" description="Histidine kinase/HSP90-like ATPase" evidence="8">
    <location>
        <begin position="244"/>
        <end position="341"/>
    </location>
</feature>
<dbReference type="EMBL" id="CP009122">
    <property type="protein sequence ID" value="AJA11327.1"/>
    <property type="molecule type" value="Genomic_DNA"/>
</dbReference>
<evidence type="ECO:0000256" key="1">
    <source>
        <dbReference type="ARBA" id="ARBA00000085"/>
    </source>
</evidence>
<organism evidence="9 10">
    <name type="scientific">Sphingopyxis fribergensis</name>
    <dbReference type="NCBI Taxonomy" id="1515612"/>
    <lineage>
        <taxon>Bacteria</taxon>
        <taxon>Pseudomonadati</taxon>
        <taxon>Pseudomonadota</taxon>
        <taxon>Alphaproteobacteria</taxon>
        <taxon>Sphingomonadales</taxon>
        <taxon>Sphingomonadaceae</taxon>
        <taxon>Sphingopyxis</taxon>
    </lineage>
</organism>